<evidence type="ECO:0000256" key="1">
    <source>
        <dbReference type="PROSITE-ProRule" id="PRU00175"/>
    </source>
</evidence>
<protein>
    <recommendedName>
        <fullName evidence="3">RING-type domain-containing protein</fullName>
    </recommendedName>
</protein>
<dbReference type="GO" id="GO:0004842">
    <property type="term" value="F:ubiquitin-protein transferase activity"/>
    <property type="evidence" value="ECO:0007669"/>
    <property type="project" value="InterPro"/>
</dbReference>
<feature type="region of interest" description="Disordered" evidence="2">
    <location>
        <begin position="354"/>
        <end position="400"/>
    </location>
</feature>
<keyword evidence="1" id="KW-0863">Zinc-finger</keyword>
<feature type="compositionally biased region" description="Low complexity" evidence="2">
    <location>
        <begin position="230"/>
        <end position="241"/>
    </location>
</feature>
<dbReference type="STRING" id="4555.A0A368Q3R3"/>
<feature type="domain" description="RING-type" evidence="3">
    <location>
        <begin position="18"/>
        <end position="65"/>
    </location>
</feature>
<dbReference type="PANTHER" id="PTHR46798:SF19">
    <property type="entry name" value="OS09G0511500 PROTEIN"/>
    <property type="match status" value="1"/>
</dbReference>
<dbReference type="Pfam" id="PF13639">
    <property type="entry name" value="zf-RING_2"/>
    <property type="match status" value="1"/>
</dbReference>
<feature type="compositionally biased region" description="Polar residues" evidence="2">
    <location>
        <begin position="358"/>
        <end position="379"/>
    </location>
</feature>
<sequence length="400" mass="43245">MEMDLDATPPTVPEVTACSICLDPVVAASDGARSVTSLLCGHKFHLDCIGSAFNAKGIMQCPNCRNIENGNWLNANTHQPSTDSYSDFGTAVTREAYQAIIEHMQQFTAERIIVNRVTTETHQLLSNLLQQSTAGSSLTLLNSVFRNLELQSASYRSNSEAMPFYHHATGMEGGPTADLSNIHIFDGSEPRNYEIEQRSFSTLPMAYFVDPTAPFSVEVPGYDGSNQQRSTQPTPGSGSSSVAPLGPPPAVTSIGHGHGLGGHVIQQTVPPATPSSPYPPTATSVRPRALSIASYIAAASYRAEDREPHGISRARAANVQNNNIIPSQDIASGFADQPYPHSWGQDTRWRVWRPSAEPGTSSQHNQENSSFPTGISTSGLPPEFLAYLQSRPSDRRHPFL</sequence>
<dbReference type="SUPFAM" id="SSF57850">
    <property type="entry name" value="RING/U-box"/>
    <property type="match status" value="1"/>
</dbReference>
<evidence type="ECO:0000259" key="3">
    <source>
        <dbReference type="PROSITE" id="PS50089"/>
    </source>
</evidence>
<reference evidence="4" key="2">
    <citation type="submission" date="2015-07" db="EMBL/GenBank/DDBJ databases">
        <authorList>
            <person name="Noorani M."/>
        </authorList>
    </citation>
    <scope>NUCLEOTIDE SEQUENCE</scope>
    <source>
        <strain evidence="4">Yugu1</strain>
    </source>
</reference>
<dbReference type="Gene3D" id="3.30.40.10">
    <property type="entry name" value="Zinc/RING finger domain, C3HC4 (zinc finger)"/>
    <property type="match status" value="1"/>
</dbReference>
<dbReference type="SMART" id="SM00184">
    <property type="entry name" value="RING"/>
    <property type="match status" value="1"/>
</dbReference>
<proteinExistence type="predicted"/>
<dbReference type="InterPro" id="IPR044274">
    <property type="entry name" value="RFI2"/>
</dbReference>
<organism evidence="4">
    <name type="scientific">Setaria italica</name>
    <name type="common">Foxtail millet</name>
    <name type="synonym">Panicum italicum</name>
    <dbReference type="NCBI Taxonomy" id="4555"/>
    <lineage>
        <taxon>Eukaryota</taxon>
        <taxon>Viridiplantae</taxon>
        <taxon>Streptophyta</taxon>
        <taxon>Embryophyta</taxon>
        <taxon>Tracheophyta</taxon>
        <taxon>Spermatophyta</taxon>
        <taxon>Magnoliopsida</taxon>
        <taxon>Liliopsida</taxon>
        <taxon>Poales</taxon>
        <taxon>Poaceae</taxon>
        <taxon>PACMAD clade</taxon>
        <taxon>Panicoideae</taxon>
        <taxon>Panicodae</taxon>
        <taxon>Paniceae</taxon>
        <taxon>Cenchrinae</taxon>
        <taxon>Setaria</taxon>
    </lineage>
</organism>
<dbReference type="EMBL" id="CM003529">
    <property type="protein sequence ID" value="RCV12444.1"/>
    <property type="molecule type" value="Genomic_DNA"/>
</dbReference>
<dbReference type="InterPro" id="IPR013083">
    <property type="entry name" value="Znf_RING/FYVE/PHD"/>
</dbReference>
<dbReference type="OrthoDB" id="8062037at2759"/>
<dbReference type="PANTHER" id="PTHR46798">
    <property type="entry name" value="OS09G0511500 PROTEIN"/>
    <property type="match status" value="1"/>
</dbReference>
<feature type="compositionally biased region" description="Pro residues" evidence="2">
    <location>
        <begin position="271"/>
        <end position="280"/>
    </location>
</feature>
<dbReference type="InterPro" id="IPR001841">
    <property type="entry name" value="Znf_RING"/>
</dbReference>
<feature type="region of interest" description="Disordered" evidence="2">
    <location>
        <begin position="218"/>
        <end position="285"/>
    </location>
</feature>
<reference evidence="4" key="1">
    <citation type="journal article" date="2012" name="Nat. Biotechnol.">
        <title>Reference genome sequence of the model plant Setaria.</title>
        <authorList>
            <person name="Bennetzen J.L."/>
            <person name="Schmutz J."/>
            <person name="Wang H."/>
            <person name="Percifield R."/>
            <person name="Hawkins J."/>
            <person name="Pontaroli A.C."/>
            <person name="Estep M."/>
            <person name="Feng L."/>
            <person name="Vaughn J.N."/>
            <person name="Grimwood J."/>
            <person name="Jenkins J."/>
            <person name="Barry K."/>
            <person name="Lindquist E."/>
            <person name="Hellsten U."/>
            <person name="Deshpande S."/>
            <person name="Wang X."/>
            <person name="Wu X."/>
            <person name="Mitros T."/>
            <person name="Triplett J."/>
            <person name="Yang X."/>
            <person name="Ye C.Y."/>
            <person name="Mauro-Herrera M."/>
            <person name="Wang L."/>
            <person name="Li P."/>
            <person name="Sharma M."/>
            <person name="Sharma R."/>
            <person name="Ronald P.C."/>
            <person name="Panaud O."/>
            <person name="Kellogg E.A."/>
            <person name="Brutnell T.P."/>
            <person name="Doust A.N."/>
            <person name="Tuskan G.A."/>
            <person name="Rokhsar D."/>
            <person name="Devos K.M."/>
        </authorList>
    </citation>
    <scope>NUCLEOTIDE SEQUENCE [LARGE SCALE GENOMIC DNA]</scope>
    <source>
        <strain evidence="4">Yugu1</strain>
    </source>
</reference>
<dbReference type="PROSITE" id="PS50089">
    <property type="entry name" value="ZF_RING_2"/>
    <property type="match status" value="1"/>
</dbReference>
<dbReference type="GO" id="GO:0008270">
    <property type="term" value="F:zinc ion binding"/>
    <property type="evidence" value="ECO:0007669"/>
    <property type="project" value="UniProtKB-KW"/>
</dbReference>
<name>A0A368Q3R3_SETIT</name>
<keyword evidence="1" id="KW-0479">Metal-binding</keyword>
<evidence type="ECO:0000256" key="2">
    <source>
        <dbReference type="SAM" id="MobiDB-lite"/>
    </source>
</evidence>
<accession>A0A368Q3R3</accession>
<dbReference type="AlphaFoldDB" id="A0A368Q3R3"/>
<gene>
    <name evidence="4" type="ORF">SETIT_2G270300v2</name>
</gene>
<evidence type="ECO:0000313" key="4">
    <source>
        <dbReference type="EMBL" id="RCV12444.1"/>
    </source>
</evidence>
<keyword evidence="1" id="KW-0862">Zinc</keyword>